<protein>
    <submittedName>
        <fullName evidence="1">Uncharacterized protein</fullName>
    </submittedName>
</protein>
<dbReference type="Proteomes" id="UP000006038">
    <property type="component" value="Unassembled WGS sequence"/>
</dbReference>
<dbReference type="AlphaFoldDB" id="J3KUM9"/>
<organism evidence="1">
    <name type="scientific">Oryza brachyantha</name>
    <name type="common">malo sina</name>
    <dbReference type="NCBI Taxonomy" id="4533"/>
    <lineage>
        <taxon>Eukaryota</taxon>
        <taxon>Viridiplantae</taxon>
        <taxon>Streptophyta</taxon>
        <taxon>Embryophyta</taxon>
        <taxon>Tracheophyta</taxon>
        <taxon>Spermatophyta</taxon>
        <taxon>Magnoliopsida</taxon>
        <taxon>Liliopsida</taxon>
        <taxon>Poales</taxon>
        <taxon>Poaceae</taxon>
        <taxon>BOP clade</taxon>
        <taxon>Oryzoideae</taxon>
        <taxon>Oryzeae</taxon>
        <taxon>Oryzinae</taxon>
        <taxon>Oryza</taxon>
    </lineage>
</organism>
<name>J3KUM9_ORYBR</name>
<dbReference type="Gramene" id="OB0068G10020.1">
    <property type="protein sequence ID" value="OB0068G10020.1"/>
    <property type="gene ID" value="OB0068G10020"/>
</dbReference>
<keyword evidence="2" id="KW-1185">Reference proteome</keyword>
<accession>J3KUM9</accession>
<evidence type="ECO:0000313" key="2">
    <source>
        <dbReference type="Proteomes" id="UP000006038"/>
    </source>
</evidence>
<dbReference type="EnsemblPlants" id="OB0068G10020.1">
    <property type="protein sequence ID" value="OB0068G10020.1"/>
    <property type="gene ID" value="OB0068G10020"/>
</dbReference>
<sequence>MAPTPASTVSALTTADDRRLPVPSTVYLLVVRSGSMSAGKADTGMVSAEYVFKGVMSETATSISRSCQGLRLHCHVEEIASKFFDPRMANELPSRVQLTVPAVRAVAVRWHGYRTVTVYTAKTAMNETLQVLLERGCASTASFNSTVLATKSMARWVSMFPRNLDGMHIRHNSPVSMEMPLQLLDSMISKRLCSWEVDLPAGFKCSMLTDESEQ</sequence>
<reference evidence="1" key="1">
    <citation type="submission" date="2015-06" db="UniProtKB">
        <authorList>
            <consortium name="EnsemblPlants"/>
        </authorList>
    </citation>
    <scope>IDENTIFICATION</scope>
</reference>
<dbReference type="HOGENOM" id="CLU_1290745_0_0_1"/>
<evidence type="ECO:0000313" key="1">
    <source>
        <dbReference type="EnsemblPlants" id="OB0068G10020.1"/>
    </source>
</evidence>
<proteinExistence type="predicted"/>